<gene>
    <name evidence="2" type="primary">alaS_2</name>
    <name evidence="2" type="ORF">NCTC13076_00231</name>
</gene>
<dbReference type="GO" id="GO:0004813">
    <property type="term" value="F:alanine-tRNA ligase activity"/>
    <property type="evidence" value="ECO:0007669"/>
    <property type="project" value="UniProtKB-EC"/>
</dbReference>
<evidence type="ECO:0000313" key="2">
    <source>
        <dbReference type="EMBL" id="SPY36781.1"/>
    </source>
</evidence>
<organism evidence="2 3">
    <name type="scientific">Peptoniphilus harei</name>
    <dbReference type="NCBI Taxonomy" id="54005"/>
    <lineage>
        <taxon>Bacteria</taxon>
        <taxon>Bacillati</taxon>
        <taxon>Bacillota</taxon>
        <taxon>Tissierellia</taxon>
        <taxon>Tissierellales</taxon>
        <taxon>Peptoniphilaceae</taxon>
        <taxon>Peptoniphilus</taxon>
    </lineage>
</organism>
<dbReference type="SUPFAM" id="SSF101353">
    <property type="entry name" value="Putative anticodon-binding domain of alanyl-tRNA synthetase (AlaRS)"/>
    <property type="match status" value="1"/>
</dbReference>
<dbReference type="GO" id="GO:0005524">
    <property type="term" value="F:ATP binding"/>
    <property type="evidence" value="ECO:0007669"/>
    <property type="project" value="InterPro"/>
</dbReference>
<keyword evidence="2" id="KW-0436">Ligase</keyword>
<sequence length="43" mass="5186">MDEMKENKERLLDGEKAFKLYDTYGFPIDLTEEILRERQLSYG</sequence>
<dbReference type="InterPro" id="IPR018162">
    <property type="entry name" value="Ala-tRNA-ligase_IIc_anticod-bd"/>
</dbReference>
<evidence type="ECO:0000313" key="3">
    <source>
        <dbReference type="Proteomes" id="UP000250070"/>
    </source>
</evidence>
<dbReference type="GO" id="GO:0005737">
    <property type="term" value="C:cytoplasm"/>
    <property type="evidence" value="ECO:0007669"/>
    <property type="project" value="InterPro"/>
</dbReference>
<dbReference type="GO" id="GO:0006419">
    <property type="term" value="P:alanyl-tRNA aminoacylation"/>
    <property type="evidence" value="ECO:0007669"/>
    <property type="project" value="InterPro"/>
</dbReference>
<accession>A0A2X1X5A1</accession>
<dbReference type="InterPro" id="IPR018164">
    <property type="entry name" value="Ala-tRNA-synth_IIc_N"/>
</dbReference>
<proteinExistence type="predicted"/>
<dbReference type="Proteomes" id="UP000250070">
    <property type="component" value="Unassembled WGS sequence"/>
</dbReference>
<dbReference type="AlphaFoldDB" id="A0A2X1X5A1"/>
<protein>
    <submittedName>
        <fullName evidence="2">Alanine--tRNA ligase</fullName>
        <ecNumber evidence="2">6.1.1.7</ecNumber>
    </submittedName>
</protein>
<feature type="domain" description="Alanyl-tRNA synthetase class IIc N-terminal" evidence="1">
    <location>
        <begin position="5"/>
        <end position="40"/>
    </location>
</feature>
<dbReference type="Pfam" id="PF01411">
    <property type="entry name" value="tRNA-synt_2c"/>
    <property type="match status" value="1"/>
</dbReference>
<reference evidence="2 3" key="1">
    <citation type="submission" date="2018-06" db="EMBL/GenBank/DDBJ databases">
        <authorList>
            <consortium name="Pathogen Informatics"/>
            <person name="Doyle S."/>
        </authorList>
    </citation>
    <scope>NUCLEOTIDE SEQUENCE [LARGE SCALE GENOMIC DNA]</scope>
    <source>
        <strain evidence="2 3">NCTC13076</strain>
    </source>
</reference>
<evidence type="ECO:0000259" key="1">
    <source>
        <dbReference type="Pfam" id="PF01411"/>
    </source>
</evidence>
<name>A0A2X1X5A1_9FIRM</name>
<dbReference type="EC" id="6.1.1.7" evidence="2"/>
<dbReference type="EMBL" id="UATM01000019">
    <property type="protein sequence ID" value="SPY36781.1"/>
    <property type="molecule type" value="Genomic_DNA"/>
</dbReference>